<gene>
    <name evidence="3" type="primary">betB1</name>
    <name evidence="3" type="ORF">ACH61_03208</name>
</gene>
<dbReference type="PATRIC" id="fig|1671680.3.peg.3478"/>
<protein>
    <submittedName>
        <fullName evidence="3">NAD/NADP-dependent betaine aldehyde dehydrogenase 1</fullName>
        <ecNumber evidence="3">1.2.1.8</ecNumber>
    </submittedName>
</protein>
<dbReference type="InterPro" id="IPR016162">
    <property type="entry name" value="Ald_DH_N"/>
</dbReference>
<dbReference type="SUPFAM" id="SSF53720">
    <property type="entry name" value="ALDH-like"/>
    <property type="match status" value="1"/>
</dbReference>
<evidence type="ECO:0000256" key="1">
    <source>
        <dbReference type="ARBA" id="ARBA00023002"/>
    </source>
</evidence>
<dbReference type="InterPro" id="IPR016161">
    <property type="entry name" value="Ald_DH/histidinol_DH"/>
</dbReference>
<dbReference type="InterPro" id="IPR015590">
    <property type="entry name" value="Aldehyde_DH_dom"/>
</dbReference>
<dbReference type="EMBL" id="LIIN01000245">
    <property type="protein sequence ID" value="KZX19695.1"/>
    <property type="molecule type" value="Genomic_DNA"/>
</dbReference>
<dbReference type="Gene3D" id="3.40.605.10">
    <property type="entry name" value="Aldehyde Dehydrogenase, Chain A, domain 1"/>
    <property type="match status" value="1"/>
</dbReference>
<dbReference type="Pfam" id="PF00171">
    <property type="entry name" value="Aldedh"/>
    <property type="match status" value="1"/>
</dbReference>
<keyword evidence="4" id="KW-1185">Reference proteome</keyword>
<dbReference type="Proteomes" id="UP000076717">
    <property type="component" value="Unassembled WGS sequence"/>
</dbReference>
<dbReference type="RefSeq" id="WP_413784046.1">
    <property type="nucleotide sequence ID" value="NZ_LIIN01000245.1"/>
</dbReference>
<sequence>MTGAHVILENGGNDALVIDRDVDPVWAAEQAALGAFANAGQICTSVERIYVHRDIADAFTAALVVEADRWSAGSLPRLVDARMRDAVHEHVTEALGSGARALTGGTPGEGTFYPATVLADCTESMLVMTEETFGPVAPIAVVDSFDEGLARAAASPYGLAASILTADMEHAHRAAATLPVGTVKVNGVFGGAPGGSAQPRGASGSGFGYGPELLDEMTTTTVVHFGLPVLPGGAR</sequence>
<evidence type="ECO:0000313" key="4">
    <source>
        <dbReference type="Proteomes" id="UP000076717"/>
    </source>
</evidence>
<dbReference type="EC" id="1.2.1.8" evidence="3"/>
<comment type="caution">
    <text evidence="3">The sequence shown here is derived from an EMBL/GenBank/DDBJ whole genome shotgun (WGS) entry which is preliminary data.</text>
</comment>
<proteinExistence type="predicted"/>
<dbReference type="Gene3D" id="3.40.309.10">
    <property type="entry name" value="Aldehyde Dehydrogenase, Chain A, domain 2"/>
    <property type="match status" value="1"/>
</dbReference>
<dbReference type="PANTHER" id="PTHR11699">
    <property type="entry name" value="ALDEHYDE DEHYDROGENASE-RELATED"/>
    <property type="match status" value="1"/>
</dbReference>
<evidence type="ECO:0000259" key="2">
    <source>
        <dbReference type="Pfam" id="PF00171"/>
    </source>
</evidence>
<dbReference type="GO" id="GO:0008802">
    <property type="term" value="F:betaine-aldehyde dehydrogenase (NAD+) activity"/>
    <property type="evidence" value="ECO:0007669"/>
    <property type="project" value="UniProtKB-EC"/>
</dbReference>
<dbReference type="InterPro" id="IPR016163">
    <property type="entry name" value="Ald_DH_C"/>
</dbReference>
<dbReference type="AlphaFoldDB" id="A0A162FMQ4"/>
<name>A0A162FMQ4_9MICO</name>
<organism evidence="3 4">
    <name type="scientific">Rathayibacter tanaceti</name>
    <dbReference type="NCBI Taxonomy" id="1671680"/>
    <lineage>
        <taxon>Bacteria</taxon>
        <taxon>Bacillati</taxon>
        <taxon>Actinomycetota</taxon>
        <taxon>Actinomycetes</taxon>
        <taxon>Micrococcales</taxon>
        <taxon>Microbacteriaceae</taxon>
        <taxon>Rathayibacter</taxon>
    </lineage>
</organism>
<evidence type="ECO:0000313" key="3">
    <source>
        <dbReference type="EMBL" id="KZX19695.1"/>
    </source>
</evidence>
<accession>A0A162FMQ4</accession>
<keyword evidence="1 3" id="KW-0560">Oxidoreductase</keyword>
<feature type="domain" description="Aldehyde dehydrogenase" evidence="2">
    <location>
        <begin position="5"/>
        <end position="222"/>
    </location>
</feature>
<reference evidence="3 4" key="1">
    <citation type="submission" date="2015-08" db="EMBL/GenBank/DDBJ databases">
        <title>Draft Genome Sequence of Rathayibacter sp. Strain VKM Ac-2596 Isolated from Leaf Gall Induced by Plant-Parasitic Nematodes.</title>
        <authorList>
            <person name="Vasilenko O.V."/>
            <person name="Starodumova I.P."/>
            <person name="Tarlachkov S.V."/>
            <person name="Dorofeeva L.V."/>
            <person name="Evtushenko L.I."/>
        </authorList>
    </citation>
    <scope>NUCLEOTIDE SEQUENCE [LARGE SCALE GENOMIC DNA]</scope>
    <source>
        <strain evidence="3 4">VKM Ac-2596</strain>
    </source>
</reference>